<evidence type="ECO:0000259" key="5">
    <source>
        <dbReference type="PROSITE" id="PS50977"/>
    </source>
</evidence>
<dbReference type="Proteomes" id="UP001501237">
    <property type="component" value="Unassembled WGS sequence"/>
</dbReference>
<feature type="domain" description="HTH tetR-type" evidence="5">
    <location>
        <begin position="7"/>
        <end position="67"/>
    </location>
</feature>
<dbReference type="PANTHER" id="PTHR30055:SF238">
    <property type="entry name" value="MYCOFACTOCIN BIOSYNTHESIS TRANSCRIPTIONAL REGULATOR MFTR-RELATED"/>
    <property type="match status" value="1"/>
</dbReference>
<feature type="DNA-binding region" description="H-T-H motif" evidence="4">
    <location>
        <begin position="30"/>
        <end position="49"/>
    </location>
</feature>
<evidence type="ECO:0000256" key="1">
    <source>
        <dbReference type="ARBA" id="ARBA00023015"/>
    </source>
</evidence>
<dbReference type="EMBL" id="BAAAUV010000020">
    <property type="protein sequence ID" value="GAA3230403.1"/>
    <property type="molecule type" value="Genomic_DNA"/>
</dbReference>
<dbReference type="InterPro" id="IPR041347">
    <property type="entry name" value="MftR_C"/>
</dbReference>
<gene>
    <name evidence="6" type="ORF">GCM10010468_60850</name>
</gene>
<dbReference type="Pfam" id="PF17754">
    <property type="entry name" value="TetR_C_14"/>
    <property type="match status" value="1"/>
</dbReference>
<comment type="caution">
    <text evidence="6">The sequence shown here is derived from an EMBL/GenBank/DDBJ whole genome shotgun (WGS) entry which is preliminary data.</text>
</comment>
<dbReference type="PROSITE" id="PS01081">
    <property type="entry name" value="HTH_TETR_1"/>
    <property type="match status" value="1"/>
</dbReference>
<organism evidence="6 7">
    <name type="scientific">Actinocorallia longicatena</name>
    <dbReference type="NCBI Taxonomy" id="111803"/>
    <lineage>
        <taxon>Bacteria</taxon>
        <taxon>Bacillati</taxon>
        <taxon>Actinomycetota</taxon>
        <taxon>Actinomycetes</taxon>
        <taxon>Streptosporangiales</taxon>
        <taxon>Thermomonosporaceae</taxon>
        <taxon>Actinocorallia</taxon>
    </lineage>
</organism>
<reference evidence="7" key="1">
    <citation type="journal article" date="2019" name="Int. J. Syst. Evol. Microbiol.">
        <title>The Global Catalogue of Microorganisms (GCM) 10K type strain sequencing project: providing services to taxonomists for standard genome sequencing and annotation.</title>
        <authorList>
            <consortium name="The Broad Institute Genomics Platform"/>
            <consortium name="The Broad Institute Genome Sequencing Center for Infectious Disease"/>
            <person name="Wu L."/>
            <person name="Ma J."/>
        </authorList>
    </citation>
    <scope>NUCLEOTIDE SEQUENCE [LARGE SCALE GENOMIC DNA]</scope>
    <source>
        <strain evidence="7">JCM 9377</strain>
    </source>
</reference>
<dbReference type="InterPro" id="IPR009057">
    <property type="entry name" value="Homeodomain-like_sf"/>
</dbReference>
<dbReference type="Gene3D" id="1.10.357.10">
    <property type="entry name" value="Tetracycline Repressor, domain 2"/>
    <property type="match status" value="1"/>
</dbReference>
<dbReference type="SUPFAM" id="SSF46689">
    <property type="entry name" value="Homeodomain-like"/>
    <property type="match status" value="1"/>
</dbReference>
<name>A0ABP6QIH1_9ACTN</name>
<evidence type="ECO:0000256" key="2">
    <source>
        <dbReference type="ARBA" id="ARBA00023125"/>
    </source>
</evidence>
<keyword evidence="7" id="KW-1185">Reference proteome</keyword>
<keyword evidence="1" id="KW-0805">Transcription regulation</keyword>
<dbReference type="PANTHER" id="PTHR30055">
    <property type="entry name" value="HTH-TYPE TRANSCRIPTIONAL REGULATOR RUTR"/>
    <property type="match status" value="1"/>
</dbReference>
<dbReference type="InterPro" id="IPR023772">
    <property type="entry name" value="DNA-bd_HTH_TetR-type_CS"/>
</dbReference>
<evidence type="ECO:0000313" key="7">
    <source>
        <dbReference type="Proteomes" id="UP001501237"/>
    </source>
</evidence>
<accession>A0ABP6QIH1</accession>
<dbReference type="InterPro" id="IPR001647">
    <property type="entry name" value="HTH_TetR"/>
</dbReference>
<dbReference type="PROSITE" id="PS50977">
    <property type="entry name" value="HTH_TETR_2"/>
    <property type="match status" value="1"/>
</dbReference>
<sequence length="190" mass="20810">MAERKRQVVREELGEVALKLLAVQGFEGTTIEQIVAAAGVSRRTFFRYFKSKEDVIIEFLGDLGDFMLAELVARPVDEPPLVALRRAFGAAVDLIAEFPQKSVALARLTLCTPVLRGRYLDRQADLAREMAAELARRAGVPARDLRLELTAAVALTAYALSLERWSEDGGDTDLGALLNEAFAAIPGQDH</sequence>
<dbReference type="InterPro" id="IPR050109">
    <property type="entry name" value="HTH-type_TetR-like_transc_reg"/>
</dbReference>
<keyword evidence="2 4" id="KW-0238">DNA-binding</keyword>
<evidence type="ECO:0000313" key="6">
    <source>
        <dbReference type="EMBL" id="GAA3230403.1"/>
    </source>
</evidence>
<evidence type="ECO:0000256" key="3">
    <source>
        <dbReference type="ARBA" id="ARBA00023163"/>
    </source>
</evidence>
<dbReference type="Pfam" id="PF00440">
    <property type="entry name" value="TetR_N"/>
    <property type="match status" value="1"/>
</dbReference>
<protein>
    <submittedName>
        <fullName evidence="6">TetR family transcriptional regulator</fullName>
    </submittedName>
</protein>
<evidence type="ECO:0000256" key="4">
    <source>
        <dbReference type="PROSITE-ProRule" id="PRU00335"/>
    </source>
</evidence>
<proteinExistence type="predicted"/>
<dbReference type="Gene3D" id="1.10.10.60">
    <property type="entry name" value="Homeodomain-like"/>
    <property type="match status" value="1"/>
</dbReference>
<dbReference type="PRINTS" id="PR00455">
    <property type="entry name" value="HTHTETR"/>
</dbReference>
<keyword evidence="3" id="KW-0804">Transcription</keyword>